<dbReference type="PANTHER" id="PTHR42938:SF11">
    <property type="entry name" value="ERYTHRONATE-4-PHOSPHATE DEHYDROGENASE FAMILY PROTEIN"/>
    <property type="match status" value="1"/>
</dbReference>
<keyword evidence="6" id="KW-0418">Kinase</keyword>
<keyword evidence="3" id="KW-0808">Transferase</keyword>
<evidence type="ECO:0000256" key="1">
    <source>
        <dbReference type="ARBA" id="ARBA00004479"/>
    </source>
</evidence>
<keyword evidence="9" id="KW-1015">Disulfide bond</keyword>
<evidence type="ECO:0000313" key="13">
    <source>
        <dbReference type="EMBL" id="KAG2303294.1"/>
    </source>
</evidence>
<keyword evidence="7" id="KW-1133">Transmembrane helix</keyword>
<name>A0A8X7SFX1_BRACI</name>
<keyword evidence="5" id="KW-0732">Signal</keyword>
<evidence type="ECO:0000256" key="8">
    <source>
        <dbReference type="ARBA" id="ARBA00023136"/>
    </source>
</evidence>
<dbReference type="Proteomes" id="UP000886595">
    <property type="component" value="Unassembled WGS sequence"/>
</dbReference>
<evidence type="ECO:0000256" key="10">
    <source>
        <dbReference type="ARBA" id="ARBA00023180"/>
    </source>
</evidence>
<dbReference type="GO" id="GO:0016020">
    <property type="term" value="C:membrane"/>
    <property type="evidence" value="ECO:0007669"/>
    <property type="project" value="UniProtKB-SubCell"/>
</dbReference>
<keyword evidence="2" id="KW-0723">Serine/threonine-protein kinase</keyword>
<evidence type="ECO:0000256" key="2">
    <source>
        <dbReference type="ARBA" id="ARBA00022527"/>
    </source>
</evidence>
<dbReference type="EMBL" id="JAAMPC010000007">
    <property type="protein sequence ID" value="KAG2303294.1"/>
    <property type="molecule type" value="Genomic_DNA"/>
</dbReference>
<proteinExistence type="predicted"/>
<reference evidence="13 14" key="1">
    <citation type="submission" date="2020-02" db="EMBL/GenBank/DDBJ databases">
        <authorList>
            <person name="Ma Q."/>
            <person name="Huang Y."/>
            <person name="Song X."/>
            <person name="Pei D."/>
        </authorList>
    </citation>
    <scope>NUCLEOTIDE SEQUENCE [LARGE SCALE GENOMIC DNA]</scope>
    <source>
        <strain evidence="13">Sxm20200214</strain>
        <tissue evidence="13">Leaf</tissue>
    </source>
</reference>
<dbReference type="GO" id="GO:0004617">
    <property type="term" value="F:phosphoglycerate dehydrogenase activity"/>
    <property type="evidence" value="ECO:0007669"/>
    <property type="project" value="TreeGrafter"/>
</dbReference>
<evidence type="ECO:0000256" key="4">
    <source>
        <dbReference type="ARBA" id="ARBA00022692"/>
    </source>
</evidence>
<evidence type="ECO:0000256" key="9">
    <source>
        <dbReference type="ARBA" id="ARBA00023157"/>
    </source>
</evidence>
<evidence type="ECO:0000256" key="5">
    <source>
        <dbReference type="ARBA" id="ARBA00022729"/>
    </source>
</evidence>
<organism evidence="13 14">
    <name type="scientific">Brassica carinata</name>
    <name type="common">Ethiopian mustard</name>
    <name type="synonym">Abyssinian cabbage</name>
    <dbReference type="NCBI Taxonomy" id="52824"/>
    <lineage>
        <taxon>Eukaryota</taxon>
        <taxon>Viridiplantae</taxon>
        <taxon>Streptophyta</taxon>
        <taxon>Embryophyta</taxon>
        <taxon>Tracheophyta</taxon>
        <taxon>Spermatophyta</taxon>
        <taxon>Magnoliopsida</taxon>
        <taxon>eudicotyledons</taxon>
        <taxon>Gunneridae</taxon>
        <taxon>Pentapetalae</taxon>
        <taxon>rosids</taxon>
        <taxon>malvids</taxon>
        <taxon>Brassicales</taxon>
        <taxon>Brassicaceae</taxon>
        <taxon>Brassiceae</taxon>
        <taxon>Brassica</taxon>
    </lineage>
</organism>
<feature type="domain" description="Wall-associated receptor kinase galacturonan-binding" evidence="12">
    <location>
        <begin position="312"/>
        <end position="362"/>
    </location>
</feature>
<comment type="caution">
    <text evidence="13">The sequence shown here is derived from an EMBL/GenBank/DDBJ whole genome shotgun (WGS) entry which is preliminary data.</text>
</comment>
<evidence type="ECO:0000259" key="12">
    <source>
        <dbReference type="Pfam" id="PF13947"/>
    </source>
</evidence>
<comment type="subcellular location">
    <subcellularLocation>
        <location evidence="1">Membrane</location>
        <topology evidence="1">Single-pass type I membrane protein</topology>
    </subcellularLocation>
</comment>
<keyword evidence="14" id="KW-1185">Reference proteome</keyword>
<dbReference type="InterPro" id="IPR013695">
    <property type="entry name" value="WAK"/>
</dbReference>
<evidence type="ECO:0000256" key="3">
    <source>
        <dbReference type="ARBA" id="ARBA00022679"/>
    </source>
</evidence>
<gene>
    <name evidence="13" type="ORF">Bca52824_031945</name>
</gene>
<sequence>MEETCETLNNGEPFQISRYHNYDQHSSRISSPWLDLRVFYVRISNFKVEDSTPEVLTINHIPLDPDTLLEINGVRMSMFSEECSSQLRRDRVDKKSEEATYVSTDNIRLNDSVKFEVYDRNELVLSGTLEMSDSNGLTRESKKQWNMTCEAKITAGSGFLKEKSRNGQELLPALPTIEVYVTGSFSGTPIILTKTLQLGLRKKQSRRMVLDSIPEYETAEEPQKDISSELDLQAAEYANYKEEYNGDMYWRSECLDGEMSWFNAGTVCKEQLLSSKRSNIMKWYNNYSKSILISFMLMLLLASNVVTLSSLCQTESCGSIKIPYPFGVKEGCYVNEWYKIECRNDTFPFLFKMGLEVVNISLPGEIEGIYSSDSYGSIRIKSPITSIGCSRDGKDSGSVLNLTDSPFFFDSGNRLVAVGCNSKASLTNIDPIKVGCELNCTARKERLPSQSISIPFFDDDWCSNNPVCTKNKGEEERRCDGNGCCEEYLQSFQDQRETRHSKNCRVAFLTDEVYMLSNATKPEKFFSRIYATVGLGWVLQTNNLSYIKSLGCKNKIEYDNLPYSGTTCICDNITTSGTSYVNCGCSQGYKGNPYLSNGCSGT</sequence>
<keyword evidence="4" id="KW-0812">Transmembrane</keyword>
<protein>
    <submittedName>
        <fullName evidence="13">Uncharacterized protein</fullName>
    </submittedName>
</protein>
<dbReference type="AlphaFoldDB" id="A0A8X7SFX1"/>
<evidence type="ECO:0000256" key="6">
    <source>
        <dbReference type="ARBA" id="ARBA00022777"/>
    </source>
</evidence>
<dbReference type="GO" id="GO:0004674">
    <property type="term" value="F:protein serine/threonine kinase activity"/>
    <property type="evidence" value="ECO:0007669"/>
    <property type="project" value="UniProtKB-KW"/>
</dbReference>
<keyword evidence="8" id="KW-0472">Membrane</keyword>
<feature type="domain" description="Wall-associated receptor kinase" evidence="11">
    <location>
        <begin position="477"/>
        <end position="546"/>
    </location>
</feature>
<evidence type="ECO:0000259" key="11">
    <source>
        <dbReference type="Pfam" id="PF08488"/>
    </source>
</evidence>
<dbReference type="GO" id="GO:0030247">
    <property type="term" value="F:polysaccharide binding"/>
    <property type="evidence" value="ECO:0007669"/>
    <property type="project" value="InterPro"/>
</dbReference>
<accession>A0A8X7SFX1</accession>
<dbReference type="Pfam" id="PF08488">
    <property type="entry name" value="WAK"/>
    <property type="match status" value="1"/>
</dbReference>
<dbReference type="InterPro" id="IPR025287">
    <property type="entry name" value="WAK_GUB"/>
</dbReference>
<dbReference type="PANTHER" id="PTHR42938">
    <property type="entry name" value="FORMATE DEHYDROGENASE 1"/>
    <property type="match status" value="1"/>
</dbReference>
<dbReference type="Pfam" id="PF13947">
    <property type="entry name" value="GUB_WAK_bind"/>
    <property type="match status" value="1"/>
</dbReference>
<evidence type="ECO:0000313" key="14">
    <source>
        <dbReference type="Proteomes" id="UP000886595"/>
    </source>
</evidence>
<evidence type="ECO:0000256" key="7">
    <source>
        <dbReference type="ARBA" id="ARBA00022989"/>
    </source>
</evidence>
<keyword evidence="10" id="KW-0325">Glycoprotein</keyword>
<dbReference type="OrthoDB" id="2016101at2759"/>